<dbReference type="EMBL" id="JAHHHW010000110">
    <property type="protein sequence ID" value="MBW4433723.1"/>
    <property type="molecule type" value="Genomic_DNA"/>
</dbReference>
<accession>A0A9E3LUK7</accession>
<evidence type="ECO:0000313" key="1">
    <source>
        <dbReference type="EMBL" id="MBW4433723.1"/>
    </source>
</evidence>
<organism evidence="1 2">
    <name type="scientific">Pelatocladus maniniholoensis HA4357-MV3</name>
    <dbReference type="NCBI Taxonomy" id="1117104"/>
    <lineage>
        <taxon>Bacteria</taxon>
        <taxon>Bacillati</taxon>
        <taxon>Cyanobacteriota</taxon>
        <taxon>Cyanophyceae</taxon>
        <taxon>Nostocales</taxon>
        <taxon>Nostocaceae</taxon>
        <taxon>Pelatocladus</taxon>
    </lineage>
</organism>
<name>A0A9E3LUK7_9NOST</name>
<proteinExistence type="predicted"/>
<gene>
    <name evidence="1" type="ORF">KME28_18895</name>
</gene>
<reference evidence="1" key="1">
    <citation type="submission" date="2021-05" db="EMBL/GenBank/DDBJ databases">
        <authorList>
            <person name="Pietrasiak N."/>
            <person name="Ward R."/>
            <person name="Stajich J.E."/>
            <person name="Kurbessoian T."/>
        </authorList>
    </citation>
    <scope>NUCLEOTIDE SEQUENCE</scope>
    <source>
        <strain evidence="1">HA4357-MV3</strain>
    </source>
</reference>
<sequence length="67" mass="7746">MTTRKQTSSLNQKIITLLLVLKILLVGIQAENRIQQEDASIEVLIWMINQCIPILQKTENLEDKNKK</sequence>
<comment type="caution">
    <text evidence="1">The sequence shown here is derived from an EMBL/GenBank/DDBJ whole genome shotgun (WGS) entry which is preliminary data.</text>
</comment>
<protein>
    <submittedName>
        <fullName evidence="1">Uncharacterized protein</fullName>
    </submittedName>
</protein>
<evidence type="ECO:0000313" key="2">
    <source>
        <dbReference type="Proteomes" id="UP000813215"/>
    </source>
</evidence>
<reference evidence="1" key="2">
    <citation type="journal article" date="2022" name="Microbiol. Resour. Announc.">
        <title>Metagenome Sequencing to Explore Phylogenomics of Terrestrial Cyanobacteria.</title>
        <authorList>
            <person name="Ward R.D."/>
            <person name="Stajich J.E."/>
            <person name="Johansen J.R."/>
            <person name="Huntemann M."/>
            <person name="Clum A."/>
            <person name="Foster B."/>
            <person name="Foster B."/>
            <person name="Roux S."/>
            <person name="Palaniappan K."/>
            <person name="Varghese N."/>
            <person name="Mukherjee S."/>
            <person name="Reddy T.B.K."/>
            <person name="Daum C."/>
            <person name="Copeland A."/>
            <person name="Chen I.A."/>
            <person name="Ivanova N.N."/>
            <person name="Kyrpides N.C."/>
            <person name="Shapiro N."/>
            <person name="Eloe-Fadrosh E.A."/>
            <person name="Pietrasiak N."/>
        </authorList>
    </citation>
    <scope>NUCLEOTIDE SEQUENCE</scope>
    <source>
        <strain evidence="1">HA4357-MV3</strain>
    </source>
</reference>
<dbReference type="AlphaFoldDB" id="A0A9E3LUK7"/>
<dbReference type="Proteomes" id="UP000813215">
    <property type="component" value="Unassembled WGS sequence"/>
</dbReference>